<dbReference type="RefSeq" id="WP_028481113.1">
    <property type="nucleotide sequence ID" value="NZ_LVVZ01000015.1"/>
</dbReference>
<protein>
    <submittedName>
        <fullName evidence="7">ABC transporter permease</fullName>
    </submittedName>
</protein>
<evidence type="ECO:0000313" key="7">
    <source>
        <dbReference type="EMBL" id="OKL44082.1"/>
    </source>
</evidence>
<keyword evidence="8" id="KW-1185">Reference proteome</keyword>
<dbReference type="SUPFAM" id="SSF103481">
    <property type="entry name" value="Multidrug resistance efflux transporter EmrE"/>
    <property type="match status" value="2"/>
</dbReference>
<proteinExistence type="predicted"/>
<evidence type="ECO:0000256" key="4">
    <source>
        <dbReference type="ARBA" id="ARBA00023136"/>
    </source>
</evidence>
<evidence type="ECO:0000256" key="3">
    <source>
        <dbReference type="ARBA" id="ARBA00022989"/>
    </source>
</evidence>
<feature type="domain" description="EamA" evidence="6">
    <location>
        <begin position="13"/>
        <end position="144"/>
    </location>
</feature>
<evidence type="ECO:0000313" key="8">
    <source>
        <dbReference type="Proteomes" id="UP000185783"/>
    </source>
</evidence>
<sequence>MTPAPKIDLVSAAMLLCLSLLWGGSFFLAKIAVEFMPPVTLVFFRVLIAATILWLVLVVFGESLPLHGSWPLKFLGLGLVNNVIPFSLLFWGQQHIASGLASVLNAFTPIFTMLVAHQMTRDERLSTAKVLAGLIGICGVALMLGADALLGATERIVPQVACLGAALSYAIAATMAKRLKALPPLTIATGQLSGSTVILAPLILFTTSPTQLATVPSQIWGAIAVLAILSTALAYLLYFRILQRAGATNAALVTFLVPVSAILLGTVFLNERLEPNQWIGIVLIALALLIMDGRLIRRLRVGRA</sequence>
<dbReference type="InterPro" id="IPR037185">
    <property type="entry name" value="EmrE-like"/>
</dbReference>
<dbReference type="GO" id="GO:0016020">
    <property type="term" value="C:membrane"/>
    <property type="evidence" value="ECO:0007669"/>
    <property type="project" value="UniProtKB-SubCell"/>
</dbReference>
<dbReference type="Proteomes" id="UP000185783">
    <property type="component" value="Unassembled WGS sequence"/>
</dbReference>
<feature type="transmembrane region" description="Helical" evidence="5">
    <location>
        <begin position="72"/>
        <end position="90"/>
    </location>
</feature>
<evidence type="ECO:0000256" key="1">
    <source>
        <dbReference type="ARBA" id="ARBA00004141"/>
    </source>
</evidence>
<dbReference type="PANTHER" id="PTHR32322:SF9">
    <property type="entry name" value="AMINO-ACID METABOLITE EFFLUX PUMP-RELATED"/>
    <property type="match status" value="1"/>
</dbReference>
<evidence type="ECO:0000256" key="2">
    <source>
        <dbReference type="ARBA" id="ARBA00022692"/>
    </source>
</evidence>
<feature type="transmembrane region" description="Helical" evidence="5">
    <location>
        <begin position="185"/>
        <end position="207"/>
    </location>
</feature>
<dbReference type="AlphaFoldDB" id="A0A1U7JHC3"/>
<organism evidence="7 8">
    <name type="scientific">Pseudovibrio exalbescens</name>
    <dbReference type="NCBI Taxonomy" id="197461"/>
    <lineage>
        <taxon>Bacteria</taxon>
        <taxon>Pseudomonadati</taxon>
        <taxon>Pseudomonadota</taxon>
        <taxon>Alphaproteobacteria</taxon>
        <taxon>Hyphomicrobiales</taxon>
        <taxon>Stappiaceae</taxon>
        <taxon>Pseudovibrio</taxon>
    </lineage>
</organism>
<feature type="transmembrane region" description="Helical" evidence="5">
    <location>
        <begin position="96"/>
        <end position="116"/>
    </location>
</feature>
<feature type="transmembrane region" description="Helical" evidence="5">
    <location>
        <begin position="156"/>
        <end position="173"/>
    </location>
</feature>
<reference evidence="7 8" key="1">
    <citation type="submission" date="2016-03" db="EMBL/GenBank/DDBJ databases">
        <title>Genome sequence of Nesiotobacter sp. nov., a moderately halophilic alphaproteobacterium isolated from the Yellow Sea, China.</title>
        <authorList>
            <person name="Zhang G."/>
            <person name="Zhang R."/>
        </authorList>
    </citation>
    <scope>NUCLEOTIDE SEQUENCE [LARGE SCALE GENOMIC DNA]</scope>
    <source>
        <strain evidence="7 8">WB1-6</strain>
    </source>
</reference>
<comment type="subcellular location">
    <subcellularLocation>
        <location evidence="1">Membrane</location>
        <topology evidence="1">Multi-pass membrane protein</topology>
    </subcellularLocation>
</comment>
<evidence type="ECO:0000259" key="6">
    <source>
        <dbReference type="Pfam" id="PF00892"/>
    </source>
</evidence>
<name>A0A1U7JHC3_9HYPH</name>
<feature type="transmembrane region" description="Helical" evidence="5">
    <location>
        <begin position="128"/>
        <end position="150"/>
    </location>
</feature>
<feature type="transmembrane region" description="Helical" evidence="5">
    <location>
        <begin position="39"/>
        <end position="60"/>
    </location>
</feature>
<feature type="transmembrane region" description="Helical" evidence="5">
    <location>
        <begin position="275"/>
        <end position="296"/>
    </location>
</feature>
<keyword evidence="3 5" id="KW-1133">Transmembrane helix</keyword>
<evidence type="ECO:0000256" key="5">
    <source>
        <dbReference type="SAM" id="Phobius"/>
    </source>
</evidence>
<dbReference type="InterPro" id="IPR000620">
    <property type="entry name" value="EamA_dom"/>
</dbReference>
<comment type="caution">
    <text evidence="7">The sequence shown here is derived from an EMBL/GenBank/DDBJ whole genome shotgun (WGS) entry which is preliminary data.</text>
</comment>
<dbReference type="STRING" id="197461.A3843_10930"/>
<feature type="transmembrane region" description="Helical" evidence="5">
    <location>
        <begin position="219"/>
        <end position="238"/>
    </location>
</feature>
<accession>A0A1U7JHC3</accession>
<keyword evidence="4 5" id="KW-0472">Membrane</keyword>
<dbReference type="Gene3D" id="1.10.3730.20">
    <property type="match status" value="1"/>
</dbReference>
<keyword evidence="2 5" id="KW-0812">Transmembrane</keyword>
<dbReference type="Pfam" id="PF00892">
    <property type="entry name" value="EamA"/>
    <property type="match status" value="2"/>
</dbReference>
<dbReference type="InterPro" id="IPR050638">
    <property type="entry name" value="AA-Vitamin_Transporters"/>
</dbReference>
<gene>
    <name evidence="7" type="ORF">A3843_10930</name>
</gene>
<feature type="domain" description="EamA" evidence="6">
    <location>
        <begin position="161"/>
        <end position="291"/>
    </location>
</feature>
<feature type="transmembrane region" description="Helical" evidence="5">
    <location>
        <begin position="250"/>
        <end position="269"/>
    </location>
</feature>
<dbReference type="PANTHER" id="PTHR32322">
    <property type="entry name" value="INNER MEMBRANE TRANSPORTER"/>
    <property type="match status" value="1"/>
</dbReference>
<dbReference type="EMBL" id="LVVZ01000015">
    <property type="protein sequence ID" value="OKL44082.1"/>
    <property type="molecule type" value="Genomic_DNA"/>
</dbReference>